<dbReference type="PRINTS" id="PR01438">
    <property type="entry name" value="UNVRSLSTRESS"/>
</dbReference>
<organism evidence="3 4">
    <name type="scientific">Halopiger xanaduensis (strain DSM 18323 / JCM 14033 / SH-6)</name>
    <dbReference type="NCBI Taxonomy" id="797210"/>
    <lineage>
        <taxon>Archaea</taxon>
        <taxon>Methanobacteriati</taxon>
        <taxon>Methanobacteriota</taxon>
        <taxon>Stenosarchaea group</taxon>
        <taxon>Halobacteria</taxon>
        <taxon>Halobacteriales</taxon>
        <taxon>Natrialbaceae</taxon>
        <taxon>Halopiger</taxon>
    </lineage>
</organism>
<evidence type="ECO:0000313" key="4">
    <source>
        <dbReference type="Proteomes" id="UP000006794"/>
    </source>
</evidence>
<feature type="domain" description="UspA" evidence="2">
    <location>
        <begin position="5"/>
        <end position="137"/>
    </location>
</feature>
<evidence type="ECO:0000259" key="2">
    <source>
        <dbReference type="Pfam" id="PF00582"/>
    </source>
</evidence>
<dbReference type="Gene3D" id="3.40.50.620">
    <property type="entry name" value="HUPs"/>
    <property type="match status" value="1"/>
</dbReference>
<dbReference type="STRING" id="797210.Halxa_1339"/>
<dbReference type="EMBL" id="CP002839">
    <property type="protein sequence ID" value="AEH35972.1"/>
    <property type="molecule type" value="Genomic_DNA"/>
</dbReference>
<dbReference type="eggNOG" id="arCOG00449">
    <property type="taxonomic scope" value="Archaea"/>
</dbReference>
<accession>F8DBZ6</accession>
<comment type="similarity">
    <text evidence="1">Belongs to the universal stress protein A family.</text>
</comment>
<dbReference type="HOGENOM" id="CLU_049301_2_1_2"/>
<feature type="domain" description="UspA" evidence="2">
    <location>
        <begin position="148"/>
        <end position="286"/>
    </location>
</feature>
<dbReference type="KEGG" id="hxa:Halxa_1339"/>
<keyword evidence="4" id="KW-1185">Reference proteome</keyword>
<dbReference type="Proteomes" id="UP000006794">
    <property type="component" value="Chromosome"/>
</dbReference>
<protein>
    <submittedName>
        <fullName evidence="3">UspA domain-containing protein</fullName>
    </submittedName>
</protein>
<dbReference type="CDD" id="cd00293">
    <property type="entry name" value="USP-like"/>
    <property type="match status" value="2"/>
</dbReference>
<dbReference type="InterPro" id="IPR014729">
    <property type="entry name" value="Rossmann-like_a/b/a_fold"/>
</dbReference>
<evidence type="ECO:0000256" key="1">
    <source>
        <dbReference type="ARBA" id="ARBA00008791"/>
    </source>
</evidence>
<evidence type="ECO:0000313" key="3">
    <source>
        <dbReference type="EMBL" id="AEH35972.1"/>
    </source>
</evidence>
<dbReference type="InterPro" id="IPR006015">
    <property type="entry name" value="Universal_stress_UspA"/>
</dbReference>
<dbReference type="InterPro" id="IPR006016">
    <property type="entry name" value="UspA"/>
</dbReference>
<reference evidence="3 4" key="1">
    <citation type="journal article" date="2012" name="Stand. Genomic Sci.">
        <title>Complete genome sequence of Halopiger xanaduensis type strain (SH-6(T)).</title>
        <authorList>
            <person name="Anderson I."/>
            <person name="Tindall B.J."/>
            <person name="Rohde M."/>
            <person name="Lucas S."/>
            <person name="Han J."/>
            <person name="Lapidus A."/>
            <person name="Cheng J.F."/>
            <person name="Goodwin L."/>
            <person name="Pitluck S."/>
            <person name="Peters L."/>
            <person name="Pati A."/>
            <person name="Mikhailova N."/>
            <person name="Pagani I."/>
            <person name="Teshima H."/>
            <person name="Han C."/>
            <person name="Tapia R."/>
            <person name="Land M."/>
            <person name="Woyke T."/>
            <person name="Klenk H.P."/>
            <person name="Kyrpides N."/>
            <person name="Ivanova N."/>
        </authorList>
    </citation>
    <scope>NUCLEOTIDE SEQUENCE [LARGE SCALE GENOMIC DNA]</scope>
    <source>
        <strain evidence="4">DSM 18323 / JCM 14033 / SH-6</strain>
    </source>
</reference>
<name>F8DBZ6_HALXS</name>
<dbReference type="AlphaFoldDB" id="F8DBZ6"/>
<dbReference type="SUPFAM" id="SSF52402">
    <property type="entry name" value="Adenine nucleotide alpha hydrolases-like"/>
    <property type="match status" value="2"/>
</dbReference>
<sequence length="291" mass="30258">MIADDILVPVDGSDASTAAFDHALEIGADAGATLHVLHVADTALPSLAGLGTDVADALEREGDEIVADARDRAEERGIDVVTDVRRGEPREEIVDAAADADLVVMGAHGCHGIGEYVLGTTTDYVINVTETPVLSVRAADGVTRSYPYEAILVPTDGSDHGTAAVRVAAQVAAHTGATLHLLYVIDELPEVEEPVSDETTTELEENAEAILEAAASTATEAGLDEASITTTVSSGSVPHEIRTHADAEAVDLIAMGTHGHTGLDRHLIGSFTEQLLRSAPVPVLTVQRNGE</sequence>
<dbReference type="PANTHER" id="PTHR46268">
    <property type="entry name" value="STRESS RESPONSE PROTEIN NHAX"/>
    <property type="match status" value="1"/>
</dbReference>
<dbReference type="Gene3D" id="3.40.50.12370">
    <property type="match status" value="1"/>
</dbReference>
<dbReference type="Pfam" id="PF00582">
    <property type="entry name" value="Usp"/>
    <property type="match status" value="2"/>
</dbReference>
<gene>
    <name evidence="3" type="ordered locus">Halxa_1339</name>
</gene>
<proteinExistence type="inferred from homology"/>
<dbReference type="PANTHER" id="PTHR46268:SF6">
    <property type="entry name" value="UNIVERSAL STRESS PROTEIN UP12"/>
    <property type="match status" value="1"/>
</dbReference>